<feature type="domain" description="Purple acid phosphatase C-terminal" evidence="5">
    <location>
        <begin position="433"/>
        <end position="494"/>
    </location>
</feature>
<dbReference type="InterPro" id="IPR029052">
    <property type="entry name" value="Metallo-depent_PP-like"/>
</dbReference>
<evidence type="ECO:0000313" key="7">
    <source>
        <dbReference type="EMBL" id="KAE9009874.1"/>
    </source>
</evidence>
<dbReference type="Pfam" id="PF16656">
    <property type="entry name" value="Pur_ac_phosph_N"/>
    <property type="match status" value="1"/>
</dbReference>
<evidence type="ECO:0000256" key="2">
    <source>
        <dbReference type="ARBA" id="ARBA00023180"/>
    </source>
</evidence>
<dbReference type="Pfam" id="PF00149">
    <property type="entry name" value="Metallophos"/>
    <property type="match status" value="1"/>
</dbReference>
<dbReference type="EMBL" id="QXFV01001282">
    <property type="protein sequence ID" value="KAE9009874.1"/>
    <property type="molecule type" value="Genomic_DNA"/>
</dbReference>
<dbReference type="Proteomes" id="UP000435112">
    <property type="component" value="Unassembled WGS sequence"/>
</dbReference>
<dbReference type="EC" id="3.1.3.2" evidence="3"/>
<feature type="signal peptide" evidence="3">
    <location>
        <begin position="1"/>
        <end position="19"/>
    </location>
</feature>
<evidence type="ECO:0000256" key="1">
    <source>
        <dbReference type="ARBA" id="ARBA00022729"/>
    </source>
</evidence>
<keyword evidence="2" id="KW-0325">Glycoprotein</keyword>
<dbReference type="InterPro" id="IPR008963">
    <property type="entry name" value="Purple_acid_Pase-like_N"/>
</dbReference>
<dbReference type="PANTHER" id="PTHR45867:SF3">
    <property type="entry name" value="ACID PHOSPHATASE TYPE 7"/>
    <property type="match status" value="1"/>
</dbReference>
<evidence type="ECO:0000313" key="9">
    <source>
        <dbReference type="Proteomes" id="UP000429607"/>
    </source>
</evidence>
<dbReference type="PANTHER" id="PTHR45867">
    <property type="entry name" value="PURPLE ACID PHOSPHATASE"/>
    <property type="match status" value="1"/>
</dbReference>
<evidence type="ECO:0000259" key="4">
    <source>
        <dbReference type="Pfam" id="PF00149"/>
    </source>
</evidence>
<dbReference type="InterPro" id="IPR015914">
    <property type="entry name" value="PAPs_N"/>
</dbReference>
<reference evidence="9 10" key="1">
    <citation type="submission" date="2018-09" db="EMBL/GenBank/DDBJ databases">
        <title>Genomic investigation of the strawberry pathogen Phytophthora fragariae indicates pathogenicity is determined by transcriptional variation in three key races.</title>
        <authorList>
            <person name="Adams T.M."/>
            <person name="Armitage A.D."/>
            <person name="Sobczyk M.K."/>
            <person name="Bates H.J."/>
            <person name="Dunwell J.M."/>
            <person name="Nellist C.F."/>
            <person name="Harrison R.J."/>
        </authorList>
    </citation>
    <scope>NUCLEOTIDE SEQUENCE [LARGE SCALE GENOMIC DNA]</scope>
    <source>
        <strain evidence="7 9">SCRP249</strain>
        <strain evidence="8 10">SCRP324</strain>
    </source>
</reference>
<evidence type="ECO:0000256" key="3">
    <source>
        <dbReference type="RuleBase" id="RU361203"/>
    </source>
</evidence>
<dbReference type="GO" id="GO:0046872">
    <property type="term" value="F:metal ion binding"/>
    <property type="evidence" value="ECO:0007669"/>
    <property type="project" value="InterPro"/>
</dbReference>
<dbReference type="SUPFAM" id="SSF49363">
    <property type="entry name" value="Purple acid phosphatase, N-terminal domain"/>
    <property type="match status" value="1"/>
</dbReference>
<dbReference type="OrthoDB" id="45007at2759"/>
<dbReference type="EMBL" id="QXFU01000116">
    <property type="protein sequence ID" value="KAE9043662.1"/>
    <property type="molecule type" value="Genomic_DNA"/>
</dbReference>
<sequence>MLKAIALGLAILGCSSIEAALDITGNTACSWSSNRCLPSALCQPTGNTAKPCQVKDGADSIPQQLHLAYAGAMAGTGMTVSWSTYTQVQDSSVWVGSSKDTMQLVATPVTQTSYYRDDTYSMFHLHATVSGLKPRTKYFYKVGSKTNPKFTSDVYSFVTARAAADNSTFNMVVYGDFGPSDQSRSTFDYVNSLSSDKVDLIYHIGDVGYADDDFLMPGQATGFFYEKVYNKWINSMTPVMSSVPYMVLVGNHEAECHSPACQVSPTKAKALGNYTAYNTRFKMPSKEVGGALNMWYSFEHGPIHFTSISAETDYPGAPQNKLTLFTNNGNFGNQLAWLEADLKKAAANRANVPWIIVAMHRPIYDLSNVKNGAPIGQAARIQTAFEALFIKYKVDVVLTAHEHCYQRHTPIRNNQAVFDGVSSDRKTYNNPQAPVYILTGAGGAIEGHESKTSNTAAWNVFSNYVDFGVSTLEANRSKLSWKFLSSASQAVLDQFVVLKNTSVG</sequence>
<organism evidence="8 10">
    <name type="scientific">Phytophthora rubi</name>
    <dbReference type="NCBI Taxonomy" id="129364"/>
    <lineage>
        <taxon>Eukaryota</taxon>
        <taxon>Sar</taxon>
        <taxon>Stramenopiles</taxon>
        <taxon>Oomycota</taxon>
        <taxon>Peronosporomycetes</taxon>
        <taxon>Peronosporales</taxon>
        <taxon>Peronosporaceae</taxon>
        <taxon>Phytophthora</taxon>
    </lineage>
</organism>
<name>A0A6A3NJG0_9STRA</name>
<comment type="caution">
    <text evidence="8">The sequence shown here is derived from an EMBL/GenBank/DDBJ whole genome shotgun (WGS) entry which is preliminary data.</text>
</comment>
<dbReference type="Proteomes" id="UP000429607">
    <property type="component" value="Unassembled WGS sequence"/>
</dbReference>
<evidence type="ECO:0000259" key="5">
    <source>
        <dbReference type="Pfam" id="PF14008"/>
    </source>
</evidence>
<keyword evidence="1 3" id="KW-0732">Signal</keyword>
<proteinExistence type="inferred from homology"/>
<dbReference type="InterPro" id="IPR004843">
    <property type="entry name" value="Calcineurin-like_PHP"/>
</dbReference>
<dbReference type="GO" id="GO:0003993">
    <property type="term" value="F:acid phosphatase activity"/>
    <property type="evidence" value="ECO:0007669"/>
    <property type="project" value="UniProtKB-EC"/>
</dbReference>
<dbReference type="SUPFAM" id="SSF56300">
    <property type="entry name" value="Metallo-dependent phosphatases"/>
    <property type="match status" value="1"/>
</dbReference>
<evidence type="ECO:0000313" key="8">
    <source>
        <dbReference type="EMBL" id="KAE9043662.1"/>
    </source>
</evidence>
<evidence type="ECO:0000313" key="10">
    <source>
        <dbReference type="Proteomes" id="UP000435112"/>
    </source>
</evidence>
<comment type="similarity">
    <text evidence="3">Belongs to the metallophosphoesterase superfamily. Purple acid phosphatase family.</text>
</comment>
<keyword evidence="3" id="KW-0378">Hydrolase</keyword>
<feature type="domain" description="Purple acid phosphatase N-terminal" evidence="6">
    <location>
        <begin position="62"/>
        <end position="159"/>
    </location>
</feature>
<feature type="chain" id="PRO_5033917967" description="Purple acid phosphatase" evidence="3">
    <location>
        <begin position="20"/>
        <end position="504"/>
    </location>
</feature>
<dbReference type="Pfam" id="PF14008">
    <property type="entry name" value="Metallophos_C"/>
    <property type="match status" value="1"/>
</dbReference>
<dbReference type="Gene3D" id="3.60.21.10">
    <property type="match status" value="1"/>
</dbReference>
<dbReference type="AlphaFoldDB" id="A0A6A3NJG0"/>
<dbReference type="CDD" id="cd00839">
    <property type="entry name" value="MPP_PAPs"/>
    <property type="match status" value="1"/>
</dbReference>
<dbReference type="Gene3D" id="2.60.40.380">
    <property type="entry name" value="Purple acid phosphatase-like, N-terminal"/>
    <property type="match status" value="1"/>
</dbReference>
<accession>A0A6A3NJG0</accession>
<feature type="domain" description="Calcineurin-like phosphoesterase" evidence="4">
    <location>
        <begin position="172"/>
        <end position="405"/>
    </location>
</feature>
<evidence type="ECO:0000259" key="6">
    <source>
        <dbReference type="Pfam" id="PF16656"/>
    </source>
</evidence>
<dbReference type="InterPro" id="IPR041792">
    <property type="entry name" value="MPP_PAP"/>
</dbReference>
<dbReference type="InterPro" id="IPR025733">
    <property type="entry name" value="PAPs_C"/>
</dbReference>
<comment type="catalytic activity">
    <reaction evidence="3">
        <text>a phosphate monoester + H2O = an alcohol + phosphate</text>
        <dbReference type="Rhea" id="RHEA:15017"/>
        <dbReference type="ChEBI" id="CHEBI:15377"/>
        <dbReference type="ChEBI" id="CHEBI:30879"/>
        <dbReference type="ChEBI" id="CHEBI:43474"/>
        <dbReference type="ChEBI" id="CHEBI:67140"/>
        <dbReference type="EC" id="3.1.3.2"/>
    </reaction>
</comment>
<protein>
    <recommendedName>
        <fullName evidence="3">Purple acid phosphatase</fullName>
        <ecNumber evidence="3">3.1.3.2</ecNumber>
    </recommendedName>
</protein>
<gene>
    <name evidence="7" type="ORF">PR001_g16331</name>
    <name evidence="8" type="ORF">PR002_g3227</name>
</gene>